<dbReference type="EMBL" id="KU854895">
    <property type="protein sequence ID" value="AOY36304.1"/>
    <property type="molecule type" value="Genomic_DNA"/>
</dbReference>
<organism evidence="2">
    <name type="scientific">Chrysis leptomandibularis</name>
    <dbReference type="NCBI Taxonomy" id="913296"/>
    <lineage>
        <taxon>Eukaryota</taxon>
        <taxon>Metazoa</taxon>
        <taxon>Ecdysozoa</taxon>
        <taxon>Arthropoda</taxon>
        <taxon>Hexapoda</taxon>
        <taxon>Insecta</taxon>
        <taxon>Pterygota</taxon>
        <taxon>Neoptera</taxon>
        <taxon>Endopterygota</taxon>
        <taxon>Hymenoptera</taxon>
        <taxon>Apocrita</taxon>
        <taxon>Aculeata</taxon>
        <taxon>Chrysidoidea</taxon>
        <taxon>Chrysididae</taxon>
        <taxon>Chrysidinae</taxon>
        <taxon>Chrysidini</taxon>
        <taxon>Chrysis</taxon>
    </lineage>
</organism>
<accession>A0A1D9CJ59</accession>
<evidence type="ECO:0000313" key="2">
    <source>
        <dbReference type="EMBL" id="AOY36298.1"/>
    </source>
</evidence>
<evidence type="ECO:0000256" key="1">
    <source>
        <dbReference type="SAM" id="Phobius"/>
    </source>
</evidence>
<name>A0A1D9CJ59_9HYME</name>
<keyword evidence="1" id="KW-0812">Transmembrane</keyword>
<feature type="transmembrane region" description="Helical" evidence="1">
    <location>
        <begin position="12"/>
        <end position="32"/>
    </location>
</feature>
<gene>
    <name evidence="2" type="primary">ATP8</name>
</gene>
<reference evidence="2" key="1">
    <citation type="journal article" date="2016" name="Syst. Entomol.">
        <title>Sibling species in the Chrysis ignita complex: molecular, morphological and trophic differentiation of Baltic species, with a description of two new cryptic species (Hymenoptera: Chrysididae).</title>
        <authorList>
            <person name="Orlovskyte S."/>
            <person name="Budrys E."/>
            <person name="Budriene A."/>
            <person name="Radzeviciute R."/>
            <person name="Soon V."/>
        </authorList>
    </citation>
    <scope>NUCLEOTIDE SEQUENCE</scope>
</reference>
<proteinExistence type="predicted"/>
<dbReference type="EMBL" id="KU854894">
    <property type="protein sequence ID" value="AOY36298.1"/>
    <property type="molecule type" value="Genomic_DNA"/>
</dbReference>
<keyword evidence="2" id="KW-0496">Mitochondrion</keyword>
<keyword evidence="1" id="KW-1133">Transmembrane helix</keyword>
<protein>
    <submittedName>
        <fullName evidence="2">ATP synthase subunit 8</fullName>
    </submittedName>
</protein>
<sequence>MPQMSPMNWLILMFYFLMLIYFLMIMVSYMDLYSVEKEKNLKIYMKYYYKNKW</sequence>
<keyword evidence="1" id="KW-0472">Membrane</keyword>
<geneLocation type="mitochondrion" evidence="2"/>
<dbReference type="AlphaFoldDB" id="A0A1D9CJ59"/>